<dbReference type="PIRSF" id="PIRSF006728">
    <property type="entry name" value="CinA"/>
    <property type="match status" value="1"/>
</dbReference>
<dbReference type="Pfam" id="PF02464">
    <property type="entry name" value="CinA"/>
    <property type="match status" value="1"/>
</dbReference>
<feature type="domain" description="MoaB/Mog" evidence="2">
    <location>
        <begin position="4"/>
        <end position="170"/>
    </location>
</feature>
<dbReference type="Gene3D" id="3.40.980.10">
    <property type="entry name" value="MoaB/Mog-like domain"/>
    <property type="match status" value="1"/>
</dbReference>
<protein>
    <recommendedName>
        <fullName evidence="1">Putative competence-damage inducible protein</fullName>
    </recommendedName>
</protein>
<dbReference type="PANTHER" id="PTHR13939:SF0">
    <property type="entry name" value="NMN AMIDOHYDROLASE-LIKE PROTEIN YFAY"/>
    <property type="match status" value="1"/>
</dbReference>
<dbReference type="InterPro" id="IPR008136">
    <property type="entry name" value="CinA_C"/>
</dbReference>
<dbReference type="HAMAP" id="MF_00226_B">
    <property type="entry name" value="CinA_B"/>
    <property type="match status" value="1"/>
</dbReference>
<accession>A0A134AC17</accession>
<dbReference type="Pfam" id="PF00994">
    <property type="entry name" value="MoCF_biosynth"/>
    <property type="match status" value="1"/>
</dbReference>
<evidence type="ECO:0000313" key="3">
    <source>
        <dbReference type="EMBL" id="KXB65070.1"/>
    </source>
</evidence>
<keyword evidence="4" id="KW-1185">Reference proteome</keyword>
<evidence type="ECO:0000259" key="2">
    <source>
        <dbReference type="SMART" id="SM00852"/>
    </source>
</evidence>
<dbReference type="SUPFAM" id="SSF142433">
    <property type="entry name" value="CinA-like"/>
    <property type="match status" value="1"/>
</dbReference>
<dbReference type="NCBIfam" id="TIGR00200">
    <property type="entry name" value="cinA_nterm"/>
    <property type="match status" value="1"/>
</dbReference>
<name>A0A134AC17_9FIRM</name>
<comment type="caution">
    <text evidence="3">The sequence shown here is derived from an EMBL/GenBank/DDBJ whole genome shotgun (WGS) entry which is preliminary data.</text>
</comment>
<dbReference type="AlphaFoldDB" id="A0A134AC17"/>
<dbReference type="Gene3D" id="3.90.950.20">
    <property type="entry name" value="CinA-like"/>
    <property type="match status" value="1"/>
</dbReference>
<dbReference type="EMBL" id="LSDG01000045">
    <property type="protein sequence ID" value="KXB65070.1"/>
    <property type="molecule type" value="Genomic_DNA"/>
</dbReference>
<reference evidence="4" key="1">
    <citation type="submission" date="2016-01" db="EMBL/GenBank/DDBJ databases">
        <authorList>
            <person name="Mitreva M."/>
            <person name="Pepin K.H."/>
            <person name="Mihindukulasuriya K.A."/>
            <person name="Fulton R."/>
            <person name="Fronick C."/>
            <person name="O'Laughlin M."/>
            <person name="Miner T."/>
            <person name="Herter B."/>
            <person name="Rosa B.A."/>
            <person name="Cordes M."/>
            <person name="Tomlinson C."/>
            <person name="Wollam A."/>
            <person name="Palsikar V.B."/>
            <person name="Mardis E.R."/>
            <person name="Wilson R.K."/>
        </authorList>
    </citation>
    <scope>NUCLEOTIDE SEQUENCE [LARGE SCALE GENOMIC DNA]</scope>
    <source>
        <strain evidence="4">DNF00729</strain>
    </source>
</reference>
<gene>
    <name evidence="1" type="primary">cinA</name>
    <name evidence="3" type="ORF">HMPREF1863_01578</name>
</gene>
<dbReference type="InterPro" id="IPR036653">
    <property type="entry name" value="CinA-like_C"/>
</dbReference>
<comment type="similarity">
    <text evidence="1">Belongs to the CinA family.</text>
</comment>
<dbReference type="Proteomes" id="UP000070442">
    <property type="component" value="Unassembled WGS sequence"/>
</dbReference>
<organism evidence="3 4">
    <name type="scientific">Aedoeadaptatus coxii</name>
    <dbReference type="NCBI Taxonomy" id="755172"/>
    <lineage>
        <taxon>Bacteria</taxon>
        <taxon>Bacillati</taxon>
        <taxon>Bacillota</taxon>
        <taxon>Tissierellia</taxon>
        <taxon>Tissierellales</taxon>
        <taxon>Peptoniphilaceae</taxon>
        <taxon>Aedoeadaptatus</taxon>
    </lineage>
</organism>
<evidence type="ECO:0000256" key="1">
    <source>
        <dbReference type="HAMAP-Rule" id="MF_00226"/>
    </source>
</evidence>
<dbReference type="NCBIfam" id="NF001813">
    <property type="entry name" value="PRK00549.1"/>
    <property type="match status" value="1"/>
</dbReference>
<dbReference type="SUPFAM" id="SSF53218">
    <property type="entry name" value="Molybdenum cofactor biosynthesis proteins"/>
    <property type="match status" value="1"/>
</dbReference>
<dbReference type="InterPro" id="IPR001453">
    <property type="entry name" value="MoaB/Mog_dom"/>
</dbReference>
<dbReference type="PATRIC" id="fig|755172.3.peg.1538"/>
<dbReference type="RefSeq" id="WP_068369273.1">
    <property type="nucleotide sequence ID" value="NZ_KQ960182.1"/>
</dbReference>
<dbReference type="InterPro" id="IPR008135">
    <property type="entry name" value="Competence-induced_CinA"/>
</dbReference>
<evidence type="ECO:0000313" key="4">
    <source>
        <dbReference type="Proteomes" id="UP000070442"/>
    </source>
</evidence>
<proteinExistence type="inferred from homology"/>
<dbReference type="NCBIfam" id="TIGR00199">
    <property type="entry name" value="PncC_domain"/>
    <property type="match status" value="1"/>
</dbReference>
<dbReference type="SMART" id="SM00852">
    <property type="entry name" value="MoCF_biosynth"/>
    <property type="match status" value="1"/>
</dbReference>
<dbReference type="InterPro" id="IPR036425">
    <property type="entry name" value="MoaB/Mog-like_dom_sf"/>
</dbReference>
<dbReference type="STRING" id="755172.HMPREF1863_01578"/>
<dbReference type="PANTHER" id="PTHR13939">
    <property type="entry name" value="NICOTINAMIDE-NUCLEOTIDE AMIDOHYDROLASE PNCC"/>
    <property type="match status" value="1"/>
</dbReference>
<sequence>MISEIITIGTEILIGSITNTNGPYLSRKLTDFGYEVRYHESVRDNYDDIRDAIELAMKRSDVIFLCGGLGPTQDDMTKQALAHALGLELVFDEETWNHIVNVSMSFSKKITENNKRQAEFPKGAIIIDNPKGTAPGCLLNYEGKQFFLMPGPPREFEPMADDIVENYLEKVAGENFVTSLLLVNIGESLCESILRKEKIETENVEINTFAKTGEVEIKLIAHAENPEDVPKIGKEHAMAVDRVKELFKDNLYGNGERDSFETLVDLLREKKMTISFAESVTGGTLATMITGVAGASDILKESFITYSNETKEKLLKVNPETIETYSVVSEEVAREMSEGLYHKTNSTYTVATTGEAGPKPSTNHEVGTVFYSIRKEGEEILGGKRLFKGDRKAIQYRSSKFILASILLHELGVHHGRK</sequence>
<dbReference type="OrthoDB" id="9801454at2"/>
<dbReference type="InterPro" id="IPR050101">
    <property type="entry name" value="CinA"/>
</dbReference>
<dbReference type="NCBIfam" id="TIGR00177">
    <property type="entry name" value="molyb_syn"/>
    <property type="match status" value="1"/>
</dbReference>
<dbReference type="CDD" id="cd00885">
    <property type="entry name" value="cinA"/>
    <property type="match status" value="1"/>
</dbReference>